<keyword evidence="6" id="KW-1133">Transmembrane helix</keyword>
<comment type="similarity">
    <text evidence="2">Belongs to the methyl-accepting chemotaxis (MCP) protein family.</text>
</comment>
<evidence type="ECO:0000256" key="4">
    <source>
        <dbReference type="SAM" id="Coils"/>
    </source>
</evidence>
<dbReference type="Proteomes" id="UP000197535">
    <property type="component" value="Unassembled WGS sequence"/>
</dbReference>
<evidence type="ECO:0000256" key="1">
    <source>
        <dbReference type="ARBA" id="ARBA00022481"/>
    </source>
</evidence>
<dbReference type="InterPro" id="IPR004090">
    <property type="entry name" value="Chemotax_Me-accpt_rcpt"/>
</dbReference>
<reference evidence="8 9" key="1">
    <citation type="submission" date="2016-02" db="EMBL/GenBank/DDBJ databases">
        <authorList>
            <person name="Wen L."/>
            <person name="He K."/>
            <person name="Yang H."/>
        </authorList>
    </citation>
    <scope>NUCLEOTIDE SEQUENCE [LARGE SCALE GENOMIC DNA]</scope>
    <source>
        <strain evidence="8 9">TSA40</strain>
    </source>
</reference>
<keyword evidence="4" id="KW-0175">Coiled coil</keyword>
<dbReference type="SMART" id="SM00283">
    <property type="entry name" value="MA"/>
    <property type="match status" value="1"/>
</dbReference>
<feature type="region of interest" description="Disordered" evidence="5">
    <location>
        <begin position="522"/>
        <end position="571"/>
    </location>
</feature>
<dbReference type="Pfam" id="PF12729">
    <property type="entry name" value="4HB_MCP_1"/>
    <property type="match status" value="1"/>
</dbReference>
<dbReference type="OrthoDB" id="5441488at2"/>
<dbReference type="FunFam" id="1.10.287.950:FF:000002">
    <property type="entry name" value="Methyl-accepting chemotaxis protein"/>
    <property type="match status" value="1"/>
</dbReference>
<dbReference type="Gene3D" id="1.10.287.950">
    <property type="entry name" value="Methyl-accepting chemotaxis protein"/>
    <property type="match status" value="1"/>
</dbReference>
<feature type="transmembrane region" description="Helical" evidence="6">
    <location>
        <begin position="12"/>
        <end position="32"/>
    </location>
</feature>
<dbReference type="CDD" id="cd19411">
    <property type="entry name" value="MCP2201-like_sensor"/>
    <property type="match status" value="1"/>
</dbReference>
<comment type="caution">
    <text evidence="8">The sequence shown here is derived from an EMBL/GenBank/DDBJ whole genome shotgun (WGS) entry which is preliminary data.</text>
</comment>
<keyword evidence="9" id="KW-1185">Reference proteome</keyword>
<dbReference type="GO" id="GO:0004888">
    <property type="term" value="F:transmembrane signaling receptor activity"/>
    <property type="evidence" value="ECO:0007669"/>
    <property type="project" value="InterPro"/>
</dbReference>
<feature type="domain" description="Methyl-accepting transducer" evidence="7">
    <location>
        <begin position="272"/>
        <end position="501"/>
    </location>
</feature>
<keyword evidence="3" id="KW-0807">Transducer</keyword>
<dbReference type="PRINTS" id="PR00260">
    <property type="entry name" value="CHEMTRNSDUCR"/>
</dbReference>
<dbReference type="SUPFAM" id="SSF58104">
    <property type="entry name" value="Methyl-accepting chemotaxis protein (MCP) signaling domain"/>
    <property type="match status" value="1"/>
</dbReference>
<keyword evidence="1" id="KW-0488">Methylation</keyword>
<feature type="compositionally biased region" description="Low complexity" evidence="5">
    <location>
        <begin position="522"/>
        <end position="540"/>
    </location>
</feature>
<evidence type="ECO:0000259" key="7">
    <source>
        <dbReference type="PROSITE" id="PS50111"/>
    </source>
</evidence>
<dbReference type="GO" id="GO:0007165">
    <property type="term" value="P:signal transduction"/>
    <property type="evidence" value="ECO:0007669"/>
    <property type="project" value="UniProtKB-KW"/>
</dbReference>
<dbReference type="Pfam" id="PF00015">
    <property type="entry name" value="MCPsignal"/>
    <property type="match status" value="1"/>
</dbReference>
<gene>
    <name evidence="8" type="ORF">AYR66_04180</name>
</gene>
<feature type="coiled-coil region" evidence="4">
    <location>
        <begin position="472"/>
        <end position="499"/>
    </location>
</feature>
<feature type="transmembrane region" description="Helical" evidence="6">
    <location>
        <begin position="190"/>
        <end position="210"/>
    </location>
</feature>
<dbReference type="PROSITE" id="PS50111">
    <property type="entry name" value="CHEMOTAXIS_TRANSDUC_2"/>
    <property type="match status" value="1"/>
</dbReference>
<dbReference type="InterPro" id="IPR024478">
    <property type="entry name" value="HlyB_4HB_MCP"/>
</dbReference>
<proteinExistence type="inferred from homology"/>
<sequence>MNLSKLKVSQLLGLGFGIVLLLLAFIAGLGLVRMSEIDSRVGKIVHENTYKMNLLDDMSESVHIVSRITRTVILLENPAAIQTEIDKIVATRKKYDDAVAALEKTPASETGKAMRARIRDAMQTARPLNQKVIDLAKENKDAEAIELLIKTAAPATQKWQEMIDENINYQKENNDKDSKAADEAYESARFWMVTLSVLALAAGIGAAVIITRSLVNQLGGEPAYATEVANRIAAGDLTVDVNLKKSDHSSMLFAMKAMRDSLSNIVTEVRKGTDSIASASSQIATGNLDLSSRTEEQASSLEETASSMEELTSTVKQNADNAQQANQLAMSASEVASKGGDVVGQVVDTMGSINESARKIVDIIGVIDGIAFQTNILALNAAVEAARAGEQGRGFAVVAAEVRSLAQRSASAAKEIKALIDDSVEKVDTGSRLVDQAGTTMNEIVESVKRVTDIMGEIMAASNEQTTGIEQINQAITQMDEVTQQNASLVEEAAAASEALKDQASSLAGVVSVFKVNGEAPSAQPAARQAAAPRPLQRKASSVSSLAARRDTQPRQLAALKTGTNEEWDEF</sequence>
<dbReference type="InterPro" id="IPR047347">
    <property type="entry name" value="YvaQ-like_sensor"/>
</dbReference>
<dbReference type="InterPro" id="IPR004089">
    <property type="entry name" value="MCPsignal_dom"/>
</dbReference>
<dbReference type="GO" id="GO:0006935">
    <property type="term" value="P:chemotaxis"/>
    <property type="evidence" value="ECO:0007669"/>
    <property type="project" value="InterPro"/>
</dbReference>
<organism evidence="8 9">
    <name type="scientific">Noviherbaspirillum denitrificans</name>
    <dbReference type="NCBI Taxonomy" id="1968433"/>
    <lineage>
        <taxon>Bacteria</taxon>
        <taxon>Pseudomonadati</taxon>
        <taxon>Pseudomonadota</taxon>
        <taxon>Betaproteobacteria</taxon>
        <taxon>Burkholderiales</taxon>
        <taxon>Oxalobacteraceae</taxon>
        <taxon>Noviherbaspirillum</taxon>
    </lineage>
</organism>
<dbReference type="CDD" id="cd11386">
    <property type="entry name" value="MCP_signal"/>
    <property type="match status" value="1"/>
</dbReference>
<name>A0A254T9D0_9BURK</name>
<dbReference type="PANTHER" id="PTHR43531:SF14">
    <property type="entry name" value="METHYL-ACCEPTING CHEMOTAXIS PROTEIN I-RELATED"/>
    <property type="match status" value="1"/>
</dbReference>
<keyword evidence="6" id="KW-0812">Transmembrane</keyword>
<evidence type="ECO:0000313" key="9">
    <source>
        <dbReference type="Proteomes" id="UP000197535"/>
    </source>
</evidence>
<evidence type="ECO:0000256" key="6">
    <source>
        <dbReference type="SAM" id="Phobius"/>
    </source>
</evidence>
<keyword evidence="6" id="KW-0472">Membrane</keyword>
<evidence type="ECO:0000256" key="3">
    <source>
        <dbReference type="PROSITE-ProRule" id="PRU00284"/>
    </source>
</evidence>
<dbReference type="EMBL" id="LSTO01000002">
    <property type="protein sequence ID" value="OWW18767.1"/>
    <property type="molecule type" value="Genomic_DNA"/>
</dbReference>
<evidence type="ECO:0000256" key="5">
    <source>
        <dbReference type="SAM" id="MobiDB-lite"/>
    </source>
</evidence>
<protein>
    <submittedName>
        <fullName evidence="8">Chemotaxis protein</fullName>
    </submittedName>
</protein>
<dbReference type="PANTHER" id="PTHR43531">
    <property type="entry name" value="PROTEIN ICFG"/>
    <property type="match status" value="1"/>
</dbReference>
<dbReference type="AlphaFoldDB" id="A0A254T9D0"/>
<dbReference type="GO" id="GO:0005886">
    <property type="term" value="C:plasma membrane"/>
    <property type="evidence" value="ECO:0007669"/>
    <property type="project" value="TreeGrafter"/>
</dbReference>
<dbReference type="InterPro" id="IPR051310">
    <property type="entry name" value="MCP_chemotaxis"/>
</dbReference>
<evidence type="ECO:0000313" key="8">
    <source>
        <dbReference type="EMBL" id="OWW18767.1"/>
    </source>
</evidence>
<dbReference type="RefSeq" id="WP_088710166.1">
    <property type="nucleotide sequence ID" value="NZ_LSTO01000002.1"/>
</dbReference>
<accession>A0A254T9D0</accession>
<feature type="coiled-coil region" evidence="4">
    <location>
        <begin position="291"/>
        <end position="328"/>
    </location>
</feature>
<evidence type="ECO:0000256" key="2">
    <source>
        <dbReference type="ARBA" id="ARBA00029447"/>
    </source>
</evidence>